<evidence type="ECO:0000313" key="4">
    <source>
        <dbReference type="Proteomes" id="UP000732377"/>
    </source>
</evidence>
<gene>
    <name evidence="3" type="ORF">CWE10_14965</name>
</gene>
<evidence type="ECO:0000313" key="3">
    <source>
        <dbReference type="EMBL" id="MBY6277483.1"/>
    </source>
</evidence>
<dbReference type="GO" id="GO:0016887">
    <property type="term" value="F:ATP hydrolysis activity"/>
    <property type="evidence" value="ECO:0007669"/>
    <property type="project" value="TreeGrafter"/>
</dbReference>
<evidence type="ECO:0000256" key="1">
    <source>
        <dbReference type="ARBA" id="ARBA00022741"/>
    </source>
</evidence>
<dbReference type="RefSeq" id="WP_273380721.1">
    <property type="nucleotide sequence ID" value="NZ_PIUK01000187.1"/>
</dbReference>
<dbReference type="GO" id="GO:0009898">
    <property type="term" value="C:cytoplasmic side of plasma membrane"/>
    <property type="evidence" value="ECO:0007669"/>
    <property type="project" value="TreeGrafter"/>
</dbReference>
<dbReference type="Proteomes" id="UP000732377">
    <property type="component" value="Unassembled WGS sequence"/>
</dbReference>
<dbReference type="InterPro" id="IPR033756">
    <property type="entry name" value="YlxH/NBP35"/>
</dbReference>
<sequence length="296" mass="31738">MFDQASRLRELAAAYRSQAVGRTARRFEAIAVTSGKGGVGKSNLAVNLAQVLARAGHEVLLMDVDLGLANADILLGTVPPYHLGHFLRGEVDILQVIHRTQTGLKLIAGGSGLVELGNLTAGQLRPILRSLERLEGEAEYLIMDCGAGVGDAVLEFAQAANQVLVVTTPEPTAMADAYTMIKALASRDPQARIRLVVNQAERPEDAQRAAERIVTTARNFLGIEVVHLGTIPRDSAVWQSVRRRVPYVVSYPASPAARAVEAMAMRILGEEPPAVRAPGSFFGRLASLFGRRSSSL</sequence>
<dbReference type="Gene3D" id="3.40.50.300">
    <property type="entry name" value="P-loop containing nucleotide triphosphate hydrolases"/>
    <property type="match status" value="1"/>
</dbReference>
<dbReference type="GO" id="GO:0005829">
    <property type="term" value="C:cytosol"/>
    <property type="evidence" value="ECO:0007669"/>
    <property type="project" value="TreeGrafter"/>
</dbReference>
<evidence type="ECO:0000256" key="2">
    <source>
        <dbReference type="ARBA" id="ARBA00022840"/>
    </source>
</evidence>
<proteinExistence type="predicted"/>
<dbReference type="GO" id="GO:0005524">
    <property type="term" value="F:ATP binding"/>
    <property type="evidence" value="ECO:0007669"/>
    <property type="project" value="UniProtKB-KW"/>
</dbReference>
<accession>A0A953IAJ6</accession>
<protein>
    <recommendedName>
        <fullName evidence="5">MinD/ParA family protein</fullName>
    </recommendedName>
</protein>
<dbReference type="Pfam" id="PF10609">
    <property type="entry name" value="ParA"/>
    <property type="match status" value="1"/>
</dbReference>
<name>A0A953IAJ6_SYMTR</name>
<dbReference type="InterPro" id="IPR050625">
    <property type="entry name" value="ParA/MinD_ATPase"/>
</dbReference>
<organism evidence="3 4">
    <name type="scientific">Symbiobacterium thermophilum</name>
    <dbReference type="NCBI Taxonomy" id="2734"/>
    <lineage>
        <taxon>Bacteria</taxon>
        <taxon>Bacillati</taxon>
        <taxon>Bacillota</taxon>
        <taxon>Clostridia</taxon>
        <taxon>Eubacteriales</taxon>
        <taxon>Symbiobacteriaceae</taxon>
        <taxon>Symbiobacterium</taxon>
    </lineage>
</organism>
<dbReference type="CDD" id="cd02038">
    <property type="entry name" value="FlhG-like"/>
    <property type="match status" value="1"/>
</dbReference>
<dbReference type="SUPFAM" id="SSF52540">
    <property type="entry name" value="P-loop containing nucleoside triphosphate hydrolases"/>
    <property type="match status" value="1"/>
</dbReference>
<comment type="caution">
    <text evidence="3">The sequence shown here is derived from an EMBL/GenBank/DDBJ whole genome shotgun (WGS) entry which is preliminary data.</text>
</comment>
<reference evidence="3" key="1">
    <citation type="submission" date="2017-11" db="EMBL/GenBank/DDBJ databases">
        <title>Three new genomes from thermophilic consortium.</title>
        <authorList>
            <person name="Quaggio R."/>
            <person name="Amgarten D."/>
            <person name="Setubal J.C."/>
        </authorList>
    </citation>
    <scope>NUCLEOTIDE SEQUENCE</scope>
    <source>
        <strain evidence="3">ZCTH01-B2</strain>
    </source>
</reference>
<dbReference type="InterPro" id="IPR025501">
    <property type="entry name" value="MinD_FleN"/>
</dbReference>
<dbReference type="PANTHER" id="PTHR43384:SF4">
    <property type="entry name" value="CELLULOSE BIOSYNTHESIS PROTEIN BCSQ-RELATED"/>
    <property type="match status" value="1"/>
</dbReference>
<dbReference type="EMBL" id="PIUK01000187">
    <property type="protein sequence ID" value="MBY6277483.1"/>
    <property type="molecule type" value="Genomic_DNA"/>
</dbReference>
<dbReference type="InterPro" id="IPR033875">
    <property type="entry name" value="FlhG"/>
</dbReference>
<evidence type="ECO:0008006" key="5">
    <source>
        <dbReference type="Google" id="ProtNLM"/>
    </source>
</evidence>
<dbReference type="PANTHER" id="PTHR43384">
    <property type="entry name" value="SEPTUM SITE-DETERMINING PROTEIN MIND HOMOLOG, CHLOROPLASTIC-RELATED"/>
    <property type="match status" value="1"/>
</dbReference>
<dbReference type="PIRSF" id="PIRSF003092">
    <property type="entry name" value="MinD"/>
    <property type="match status" value="1"/>
</dbReference>
<keyword evidence="2" id="KW-0067">ATP-binding</keyword>
<dbReference type="InterPro" id="IPR027417">
    <property type="entry name" value="P-loop_NTPase"/>
</dbReference>
<dbReference type="AlphaFoldDB" id="A0A953IAJ6"/>
<keyword evidence="1" id="KW-0547">Nucleotide-binding</keyword>
<dbReference type="GO" id="GO:0051782">
    <property type="term" value="P:negative regulation of cell division"/>
    <property type="evidence" value="ECO:0007669"/>
    <property type="project" value="TreeGrafter"/>
</dbReference>